<evidence type="ECO:0000256" key="1">
    <source>
        <dbReference type="SAM" id="Phobius"/>
    </source>
</evidence>
<dbReference type="EMBL" id="CP002330">
    <property type="protein sequence ID" value="ADQ47313.1"/>
    <property type="molecule type" value="Genomic_DNA"/>
</dbReference>
<protein>
    <submittedName>
        <fullName evidence="2">Uncharacterized protein</fullName>
    </submittedName>
</protein>
<evidence type="ECO:0000313" key="2">
    <source>
        <dbReference type="EMBL" id="ADQ47313.1"/>
    </source>
</evidence>
<dbReference type="HOGENOM" id="CLU_3165743_0_0_9"/>
<keyword evidence="1" id="KW-1133">Transmembrane helix</keyword>
<accession>E4SHT8</accession>
<dbReference type="Proteomes" id="UP000006835">
    <property type="component" value="Chromosome"/>
</dbReference>
<proteinExistence type="predicted"/>
<organism evidence="2 3">
    <name type="scientific">Caldicellulosiruptor kronotskyensis (strain DSM 18902 / VKM B-2412 / 2002)</name>
    <dbReference type="NCBI Taxonomy" id="632348"/>
    <lineage>
        <taxon>Bacteria</taxon>
        <taxon>Bacillati</taxon>
        <taxon>Bacillota</taxon>
        <taxon>Bacillota incertae sedis</taxon>
        <taxon>Caldicellulosiruptorales</taxon>
        <taxon>Caldicellulosiruptoraceae</taxon>
        <taxon>Caldicellulosiruptor</taxon>
    </lineage>
</organism>
<evidence type="ECO:0000313" key="3">
    <source>
        <dbReference type="Proteomes" id="UP000006835"/>
    </source>
</evidence>
<sequence>MSIGSLLGASIMLNGIVGGFKIFATVLCLSILIKGILNGFKKGLQKSW</sequence>
<keyword evidence="1" id="KW-0472">Membrane</keyword>
<dbReference type="AlphaFoldDB" id="E4SHT8"/>
<feature type="transmembrane region" description="Helical" evidence="1">
    <location>
        <begin position="6"/>
        <end position="33"/>
    </location>
</feature>
<name>E4SHT8_CALK2</name>
<dbReference type="PATRIC" id="fig|632348.3.peg.2664"/>
<reference evidence="2 3" key="2">
    <citation type="journal article" date="2011" name="J. Bacteriol.">
        <title>Complete genome sequences for the anaerobic, extremely thermophilic plant biomass-degrading bacteria Caldicellulosiruptor hydrothermalis, Caldicellulosiruptor kristjanssonii, Caldicellulosiruptor kronotskyensis, Caldicellulosiruptor owensenis, and Caldicellulosiruptor lactoaceticus.</title>
        <authorList>
            <person name="Blumer-Schuette S.E."/>
            <person name="Ozdemir I."/>
            <person name="Mistry D."/>
            <person name="Lucas S."/>
            <person name="Lapidus A."/>
            <person name="Cheng J.F."/>
            <person name="Goodwin L.A."/>
            <person name="Pitluck S."/>
            <person name="Land M.L."/>
            <person name="Hauser L.J."/>
            <person name="Woyke T."/>
            <person name="Mikhailova N."/>
            <person name="Pati A."/>
            <person name="Kyrpides N.C."/>
            <person name="Ivanova N."/>
            <person name="Detter J.C."/>
            <person name="Walston-Davenport K."/>
            <person name="Han S."/>
            <person name="Adams M.W."/>
            <person name="Kelly R.M."/>
        </authorList>
    </citation>
    <scope>NUCLEOTIDE SEQUENCE [LARGE SCALE GENOMIC DNA]</scope>
    <source>
        <strain evidence="3">DSM 18902 / VKM B-2412 / 2002</strain>
    </source>
</reference>
<dbReference type="KEGG" id="ckn:Calkro_2510"/>
<keyword evidence="1" id="KW-0812">Transmembrane</keyword>
<reference key="1">
    <citation type="submission" date="2010-11" db="EMBL/GenBank/DDBJ databases">
        <title>Complete sequence of Caldicellulosiruptor kronotskyensis 2002.</title>
        <authorList>
            <consortium name="US DOE Joint Genome Institute"/>
            <person name="Lucas S."/>
            <person name="Copeland A."/>
            <person name="Lapidus A."/>
            <person name="Cheng J.-F."/>
            <person name="Bruce D."/>
            <person name="Goodwin L."/>
            <person name="Pitluck S."/>
            <person name="Davenport K."/>
            <person name="Detter J.C."/>
            <person name="Han C."/>
            <person name="Tapia R."/>
            <person name="Land M."/>
            <person name="Hauser L."/>
            <person name="Jeffries C."/>
            <person name="Kyrpides N."/>
            <person name="Ivanova N."/>
            <person name="Mikhailova N."/>
            <person name="Blumer-Schuette S.E."/>
            <person name="Kelly R.M."/>
            <person name="Woyke T."/>
        </authorList>
    </citation>
    <scope>NUCLEOTIDE SEQUENCE</scope>
    <source>
        <strain>2002</strain>
    </source>
</reference>
<dbReference type="RefSeq" id="WP_013431377.1">
    <property type="nucleotide sequence ID" value="NC_014720.1"/>
</dbReference>
<gene>
    <name evidence="2" type="ordered locus">Calkro_2510</name>
</gene>
<keyword evidence="3" id="KW-1185">Reference proteome</keyword>